<dbReference type="PaxDb" id="411470-RUMGNA_03966"/>
<evidence type="ECO:0000313" key="2">
    <source>
        <dbReference type="Proteomes" id="UP000004410"/>
    </source>
</evidence>
<proteinExistence type="predicted"/>
<comment type="caution">
    <text evidence="1">The sequence shown here is derived from an EMBL/GenBank/DDBJ whole genome shotgun (WGS) entry which is preliminary data.</text>
</comment>
<organism evidence="1 2">
    <name type="scientific">Mediterraneibacter gnavus (strain ATCC 29149 / DSM 114966 / JCM 6515 / VPI C7-9)</name>
    <name type="common">Ruminococcus gnavus</name>
    <dbReference type="NCBI Taxonomy" id="411470"/>
    <lineage>
        <taxon>Bacteria</taxon>
        <taxon>Bacillati</taxon>
        <taxon>Bacillota</taxon>
        <taxon>Clostridia</taxon>
        <taxon>Lachnospirales</taxon>
        <taxon>Lachnospiraceae</taxon>
        <taxon>Mediterraneibacter</taxon>
    </lineage>
</organism>
<accession>A7B8P3</accession>
<evidence type="ECO:0000313" key="1">
    <source>
        <dbReference type="EMBL" id="EDN75720.1"/>
    </source>
</evidence>
<dbReference type="AlphaFoldDB" id="A7B8P3"/>
<dbReference type="EMBL" id="AAYG02000042">
    <property type="protein sequence ID" value="EDN75720.1"/>
    <property type="molecule type" value="Genomic_DNA"/>
</dbReference>
<protein>
    <submittedName>
        <fullName evidence="1">Uncharacterized protein</fullName>
    </submittedName>
</protein>
<gene>
    <name evidence="1" type="ORF">RUMGNA_03966</name>
</gene>
<reference evidence="1 2" key="2">
    <citation type="submission" date="2007-06" db="EMBL/GenBank/DDBJ databases">
        <title>Draft genome sequence of Ruminococcus gnavus (ATCC 29149).</title>
        <authorList>
            <person name="Sudarsanam P."/>
            <person name="Ley R."/>
            <person name="Guruge J."/>
            <person name="Turnbaugh P.J."/>
            <person name="Mahowald M."/>
            <person name="Liep D."/>
            <person name="Gordon J."/>
        </authorList>
    </citation>
    <scope>NUCLEOTIDE SEQUENCE [LARGE SCALE GENOMIC DNA]</scope>
    <source>
        <strain evidence="1 2">ATCC 29149</strain>
    </source>
</reference>
<name>A7B8P3_MEDG7</name>
<sequence length="36" mass="4179">MNGYLDRCLQKTSDIRNEHMLRVPITSAVMTVKEDI</sequence>
<reference evidence="1 2" key="1">
    <citation type="submission" date="2007-04" db="EMBL/GenBank/DDBJ databases">
        <authorList>
            <person name="Fulton L."/>
            <person name="Clifton S."/>
            <person name="Fulton B."/>
            <person name="Xu J."/>
            <person name="Minx P."/>
            <person name="Pepin K.H."/>
            <person name="Johnson M."/>
            <person name="Thiruvilangam P."/>
            <person name="Bhonagiri V."/>
            <person name="Nash W.E."/>
            <person name="Mardis E.R."/>
            <person name="Wilson R.K."/>
        </authorList>
    </citation>
    <scope>NUCLEOTIDE SEQUENCE [LARGE SCALE GENOMIC DNA]</scope>
    <source>
        <strain evidence="1 2">ATCC 29149</strain>
    </source>
</reference>
<dbReference type="Proteomes" id="UP000004410">
    <property type="component" value="Unassembled WGS sequence"/>
</dbReference>